<accession>A0ACB8UUX4</accession>
<protein>
    <submittedName>
        <fullName evidence="1">Uncharacterized protein</fullName>
    </submittedName>
</protein>
<reference evidence="1" key="1">
    <citation type="journal article" date="2022" name="bioRxiv">
        <title>Population genetic analysis of Ophidiomyces ophidiicola, the causative agent of snake fungal disease, indicates recent introductions to the USA.</title>
        <authorList>
            <person name="Ladner J.T."/>
            <person name="Palmer J.M."/>
            <person name="Ettinger C.L."/>
            <person name="Stajich J.E."/>
            <person name="Farrell T.M."/>
            <person name="Glorioso B.M."/>
            <person name="Lawson B."/>
            <person name="Price S.J."/>
            <person name="Stengle A.G."/>
            <person name="Grear D.A."/>
            <person name="Lorch J.M."/>
        </authorList>
    </citation>
    <scope>NUCLEOTIDE SEQUENCE</scope>
    <source>
        <strain evidence="1">NWHC 24266-5</strain>
    </source>
</reference>
<gene>
    <name evidence="1" type="ORF">LOY88_004262</name>
</gene>
<dbReference type="EMBL" id="JALBCA010000062">
    <property type="protein sequence ID" value="KAI2385177.1"/>
    <property type="molecule type" value="Genomic_DNA"/>
</dbReference>
<name>A0ACB8UUX4_9EURO</name>
<sequence length="629" mass="70865">MASRYSLSFYLRAIFLVALFLCGHSGVAKPLDNNAPGGWGHGVGFESQQLPLGGQAPIYPLLDNSFPDDEPQKPLPGKPDPVGGTLKRMLEAIHVMQSEYFKIFLGKWPSANDWTAAVMATQVSATISTISSNLGSILRSSSEHEVAAGGHDEHTSQPRDVLAFENLINHYFDHTAAFWYREDFFGIRFQAYDDMLWVVLEWLESIKFQNLHSELHYSSNANDTDIFSRVWHGTQFRVPTAHRSNVFYDLASRGWDTSLCDGGMIWSPWLTPYKNAITNELFVSASVGMYLYFPGDIIDDPMLRVANDEWVSIPHNPAHLTAAIKAYKWLKNSQMTGTNSLYADGFHIRGWSEEDPGSRECDILNTMVYTYNQGVILSGLRGLWLATGSTGYLNDGHDLISNVIKSTGWPNTGSSRWRGLGRGGVLEEACDSSGTCSQDGQTFKGIFFLHFAEFCRPLRPQEERMIRKLEPDGVDGAETQKEDFRLHQERCSSYWSWIEHNAKAAYMTMNGQGKFGMWWGRKYPDLVQIPWETSELPHGAVDHLNPNGSNEGWRFFERRKKGASSQNEEYTGPRIVQSQSSGEPDAPHLDVNDRGRGRTVETQAGGLAVLRALYQWEQSYSQFSEEDEE</sequence>
<evidence type="ECO:0000313" key="1">
    <source>
        <dbReference type="EMBL" id="KAI2385177.1"/>
    </source>
</evidence>
<comment type="caution">
    <text evidence="1">The sequence shown here is derived from an EMBL/GenBank/DDBJ whole genome shotgun (WGS) entry which is preliminary data.</text>
</comment>
<proteinExistence type="predicted"/>
<organism evidence="1">
    <name type="scientific">Ophidiomyces ophidiicola</name>
    <dbReference type="NCBI Taxonomy" id="1387563"/>
    <lineage>
        <taxon>Eukaryota</taxon>
        <taxon>Fungi</taxon>
        <taxon>Dikarya</taxon>
        <taxon>Ascomycota</taxon>
        <taxon>Pezizomycotina</taxon>
        <taxon>Eurotiomycetes</taxon>
        <taxon>Eurotiomycetidae</taxon>
        <taxon>Onygenales</taxon>
        <taxon>Onygenaceae</taxon>
        <taxon>Ophidiomyces</taxon>
    </lineage>
</organism>